<accession>A0A402ALM0</accession>
<keyword evidence="2" id="KW-1185">Reference proteome</keyword>
<evidence type="ECO:0000313" key="2">
    <source>
        <dbReference type="Proteomes" id="UP000287188"/>
    </source>
</evidence>
<proteinExistence type="predicted"/>
<protein>
    <submittedName>
        <fullName evidence="1">Uncharacterized protein</fullName>
    </submittedName>
</protein>
<dbReference type="AlphaFoldDB" id="A0A402ALM0"/>
<evidence type="ECO:0000313" key="1">
    <source>
        <dbReference type="EMBL" id="GCE19935.1"/>
    </source>
</evidence>
<name>A0A402ALM0_9CHLR</name>
<comment type="caution">
    <text evidence="1">The sequence shown here is derived from an EMBL/GenBank/DDBJ whole genome shotgun (WGS) entry which is preliminary data.</text>
</comment>
<gene>
    <name evidence="1" type="ORF">KDK_37350</name>
</gene>
<dbReference type="Proteomes" id="UP000287188">
    <property type="component" value="Unassembled WGS sequence"/>
</dbReference>
<reference evidence="2" key="1">
    <citation type="submission" date="2018-12" db="EMBL/GenBank/DDBJ databases">
        <title>Tengunoibacter tsumagoiensis gen. nov., sp. nov., Dictyobacter kobayashii sp. nov., D. alpinus sp. nov., and D. joshuensis sp. nov. and description of Dictyobacteraceae fam. nov. within the order Ktedonobacterales isolated from Tengu-no-mugimeshi.</title>
        <authorList>
            <person name="Wang C.M."/>
            <person name="Zheng Y."/>
            <person name="Sakai Y."/>
            <person name="Toyoda A."/>
            <person name="Minakuchi Y."/>
            <person name="Abe K."/>
            <person name="Yokota A."/>
            <person name="Yabe S."/>
        </authorList>
    </citation>
    <scope>NUCLEOTIDE SEQUENCE [LARGE SCALE GENOMIC DNA]</scope>
    <source>
        <strain evidence="2">Uno11</strain>
    </source>
</reference>
<sequence>MGTAAAHQTHSTPERMDIFSLARDLLALVVSRKTFLRVSCYDESEAYSENVQVECEEWYE</sequence>
<organism evidence="1 2">
    <name type="scientific">Dictyobacter kobayashii</name>
    <dbReference type="NCBI Taxonomy" id="2014872"/>
    <lineage>
        <taxon>Bacteria</taxon>
        <taxon>Bacillati</taxon>
        <taxon>Chloroflexota</taxon>
        <taxon>Ktedonobacteria</taxon>
        <taxon>Ktedonobacterales</taxon>
        <taxon>Dictyobacteraceae</taxon>
        <taxon>Dictyobacter</taxon>
    </lineage>
</organism>
<dbReference type="EMBL" id="BIFS01000001">
    <property type="protein sequence ID" value="GCE19935.1"/>
    <property type="molecule type" value="Genomic_DNA"/>
</dbReference>